<dbReference type="KEGG" id="nmes:H9L09_19100"/>
<gene>
    <name evidence="4" type="ORF">H9L09_19100</name>
</gene>
<dbReference type="InterPro" id="IPR043131">
    <property type="entry name" value="BCAT-like_N"/>
</dbReference>
<dbReference type="InterPro" id="IPR036038">
    <property type="entry name" value="Aminotransferase-like"/>
</dbReference>
<dbReference type="InterPro" id="IPR050571">
    <property type="entry name" value="Class-IV_PLP-Dep_Aminotrnsfr"/>
</dbReference>
<dbReference type="GO" id="GO:0046394">
    <property type="term" value="P:carboxylic acid biosynthetic process"/>
    <property type="evidence" value="ECO:0007669"/>
    <property type="project" value="UniProtKB-ARBA"/>
</dbReference>
<dbReference type="GO" id="GO:0008483">
    <property type="term" value="F:transaminase activity"/>
    <property type="evidence" value="ECO:0007669"/>
    <property type="project" value="UniProtKB-KW"/>
</dbReference>
<accession>A0A7G9RAB6</accession>
<protein>
    <submittedName>
        <fullName evidence="4">Aminotransferase class IV</fullName>
    </submittedName>
</protein>
<dbReference type="InterPro" id="IPR043132">
    <property type="entry name" value="BCAT-like_C"/>
</dbReference>
<dbReference type="Gene3D" id="3.20.10.10">
    <property type="entry name" value="D-amino Acid Aminotransferase, subunit A, domain 2"/>
    <property type="match status" value="1"/>
</dbReference>
<keyword evidence="3" id="KW-0663">Pyridoxal phosphate</keyword>
<reference evidence="4 5" key="1">
    <citation type="submission" date="2020-08" db="EMBL/GenBank/DDBJ databases">
        <title>Genome sequence of Nocardioides mesophilus KACC 16243T.</title>
        <authorList>
            <person name="Hyun D.-W."/>
            <person name="Bae J.-W."/>
        </authorList>
    </citation>
    <scope>NUCLEOTIDE SEQUENCE [LARGE SCALE GENOMIC DNA]</scope>
    <source>
        <strain evidence="4 5">KACC 16243</strain>
    </source>
</reference>
<dbReference type="InterPro" id="IPR001544">
    <property type="entry name" value="Aminotrans_IV"/>
</dbReference>
<keyword evidence="4" id="KW-0032">Aminotransferase</keyword>
<evidence type="ECO:0000256" key="3">
    <source>
        <dbReference type="ARBA" id="ARBA00022898"/>
    </source>
</evidence>
<evidence type="ECO:0000313" key="5">
    <source>
        <dbReference type="Proteomes" id="UP000515947"/>
    </source>
</evidence>
<dbReference type="RefSeq" id="WP_187578383.1">
    <property type="nucleotide sequence ID" value="NZ_CP060713.1"/>
</dbReference>
<comment type="similarity">
    <text evidence="2">Belongs to the class-IV pyridoxal-phosphate-dependent aminotransferase family.</text>
</comment>
<proteinExistence type="inferred from homology"/>
<dbReference type="EMBL" id="CP060713">
    <property type="protein sequence ID" value="QNN52541.1"/>
    <property type="molecule type" value="Genomic_DNA"/>
</dbReference>
<dbReference type="AlphaFoldDB" id="A0A7G9RAB6"/>
<keyword evidence="5" id="KW-1185">Reference proteome</keyword>
<dbReference type="SUPFAM" id="SSF56752">
    <property type="entry name" value="D-aminoacid aminotransferase-like PLP-dependent enzymes"/>
    <property type="match status" value="1"/>
</dbReference>
<dbReference type="GO" id="GO:0008652">
    <property type="term" value="P:amino acid biosynthetic process"/>
    <property type="evidence" value="ECO:0007669"/>
    <property type="project" value="UniProtKB-ARBA"/>
</dbReference>
<dbReference type="Pfam" id="PF01063">
    <property type="entry name" value="Aminotran_4"/>
    <property type="match status" value="1"/>
</dbReference>
<evidence type="ECO:0000313" key="4">
    <source>
        <dbReference type="EMBL" id="QNN52541.1"/>
    </source>
</evidence>
<name>A0A7G9RAB6_9ACTN</name>
<evidence type="ECO:0000256" key="2">
    <source>
        <dbReference type="ARBA" id="ARBA00009320"/>
    </source>
</evidence>
<sequence length="312" mass="34048">MAHGTHDFEDDPRNDDILIWVNGELRARQQAVVSVFDSGFVLGDGVWEGLRVSGGHPAFLDQHLDRLFEGAKAIMLDIGLSRDELTAALYATLRANGMTDGVHIRLMVTRGLKRTPYQDPRVTIGPATVVVIAEHKEVMPRTVTEGITLFTTHVRRATPDTLDPKLNAHSKLNDITACIQAYTAGADEALMLDPQGFVATCNSTHFFIVTGTEDEPQVWTSDGRFCLAGITRGNVLQVCREAGITARETTFSLTDVYSAREAFVTGTFAGVVPVRTIDGRTIGSGARGPVVERLQQLYVDLVRRDVASRTAP</sequence>
<dbReference type="FunFam" id="3.20.10.10:FF:000002">
    <property type="entry name" value="D-alanine aminotransferase"/>
    <property type="match status" value="1"/>
</dbReference>
<keyword evidence="4" id="KW-0808">Transferase</keyword>
<dbReference type="Gene3D" id="3.30.470.10">
    <property type="match status" value="1"/>
</dbReference>
<dbReference type="PANTHER" id="PTHR42743">
    <property type="entry name" value="AMINO-ACID AMINOTRANSFERASE"/>
    <property type="match status" value="1"/>
</dbReference>
<comment type="cofactor">
    <cofactor evidence="1">
        <name>pyridoxal 5'-phosphate</name>
        <dbReference type="ChEBI" id="CHEBI:597326"/>
    </cofactor>
</comment>
<dbReference type="Proteomes" id="UP000515947">
    <property type="component" value="Chromosome"/>
</dbReference>
<evidence type="ECO:0000256" key="1">
    <source>
        <dbReference type="ARBA" id="ARBA00001933"/>
    </source>
</evidence>
<dbReference type="PANTHER" id="PTHR42743:SF11">
    <property type="entry name" value="AMINODEOXYCHORISMATE LYASE"/>
    <property type="match status" value="1"/>
</dbReference>
<organism evidence="4 5">
    <name type="scientific">Nocardioides mesophilus</name>
    <dbReference type="NCBI Taxonomy" id="433659"/>
    <lineage>
        <taxon>Bacteria</taxon>
        <taxon>Bacillati</taxon>
        <taxon>Actinomycetota</taxon>
        <taxon>Actinomycetes</taxon>
        <taxon>Propionibacteriales</taxon>
        <taxon>Nocardioidaceae</taxon>
        <taxon>Nocardioides</taxon>
    </lineage>
</organism>